<dbReference type="Proteomes" id="UP001234989">
    <property type="component" value="Chromosome 3"/>
</dbReference>
<evidence type="ECO:0000313" key="2">
    <source>
        <dbReference type="Proteomes" id="UP001234989"/>
    </source>
</evidence>
<organism evidence="1 2">
    <name type="scientific">Solanum verrucosum</name>
    <dbReference type="NCBI Taxonomy" id="315347"/>
    <lineage>
        <taxon>Eukaryota</taxon>
        <taxon>Viridiplantae</taxon>
        <taxon>Streptophyta</taxon>
        <taxon>Embryophyta</taxon>
        <taxon>Tracheophyta</taxon>
        <taxon>Spermatophyta</taxon>
        <taxon>Magnoliopsida</taxon>
        <taxon>eudicotyledons</taxon>
        <taxon>Gunneridae</taxon>
        <taxon>Pentapetalae</taxon>
        <taxon>asterids</taxon>
        <taxon>lamiids</taxon>
        <taxon>Solanales</taxon>
        <taxon>Solanaceae</taxon>
        <taxon>Solanoideae</taxon>
        <taxon>Solaneae</taxon>
        <taxon>Solanum</taxon>
    </lineage>
</organism>
<sequence>MITTQYIHTKEQPSDLLMKELPKVQHKHLKNKLGVINIFNTANLNGSVDVN</sequence>
<name>A0AAF0QGY8_SOLVR</name>
<dbReference type="AlphaFoldDB" id="A0AAF0QGY8"/>
<reference evidence="1" key="1">
    <citation type="submission" date="2023-08" db="EMBL/GenBank/DDBJ databases">
        <title>A de novo genome assembly of Solanum verrucosum Schlechtendal, a Mexican diploid species geographically isolated from the other diploid A-genome species in potato relatives.</title>
        <authorList>
            <person name="Hosaka K."/>
        </authorList>
    </citation>
    <scope>NUCLEOTIDE SEQUENCE</scope>
    <source>
        <tissue evidence="1">Young leaves</tissue>
    </source>
</reference>
<protein>
    <submittedName>
        <fullName evidence="1">Uncharacterized protein</fullName>
    </submittedName>
</protein>
<keyword evidence="2" id="KW-1185">Reference proteome</keyword>
<accession>A0AAF0QGY8</accession>
<evidence type="ECO:0000313" key="1">
    <source>
        <dbReference type="EMBL" id="WMV19729.1"/>
    </source>
</evidence>
<proteinExistence type="predicted"/>
<dbReference type="EMBL" id="CP133614">
    <property type="protein sequence ID" value="WMV19729.1"/>
    <property type="molecule type" value="Genomic_DNA"/>
</dbReference>
<gene>
    <name evidence="1" type="ORF">MTR67_013114</name>
</gene>